<dbReference type="InterPro" id="IPR006134">
    <property type="entry name" value="DNA-dir_DNA_pol_B_multi_dom"/>
</dbReference>
<feature type="region of interest" description="Disordered" evidence="8">
    <location>
        <begin position="801"/>
        <end position="821"/>
    </location>
</feature>
<evidence type="ECO:0000256" key="6">
    <source>
        <dbReference type="ARBA" id="ARBA00023204"/>
    </source>
</evidence>
<evidence type="ECO:0000259" key="10">
    <source>
        <dbReference type="Pfam" id="PF03104"/>
    </source>
</evidence>
<dbReference type="SUPFAM" id="SSF56672">
    <property type="entry name" value="DNA/RNA polymerases"/>
    <property type="match status" value="1"/>
</dbReference>
<dbReference type="GO" id="GO:0005634">
    <property type="term" value="C:nucleus"/>
    <property type="evidence" value="ECO:0007669"/>
    <property type="project" value="TreeGrafter"/>
</dbReference>
<dbReference type="GO" id="GO:0000724">
    <property type="term" value="P:double-strand break repair via homologous recombination"/>
    <property type="evidence" value="ECO:0007669"/>
    <property type="project" value="TreeGrafter"/>
</dbReference>
<dbReference type="GO" id="GO:0042276">
    <property type="term" value="P:error-prone translesion synthesis"/>
    <property type="evidence" value="ECO:0007669"/>
    <property type="project" value="TreeGrafter"/>
</dbReference>
<dbReference type="GO" id="GO:0000166">
    <property type="term" value="F:nucleotide binding"/>
    <property type="evidence" value="ECO:0007669"/>
    <property type="project" value="InterPro"/>
</dbReference>
<dbReference type="SUPFAM" id="SSF53098">
    <property type="entry name" value="Ribonuclease H-like"/>
    <property type="match status" value="1"/>
</dbReference>
<dbReference type="Gene3D" id="3.90.1600.10">
    <property type="entry name" value="Palm domain of DNA polymerase"/>
    <property type="match status" value="1"/>
</dbReference>
<dbReference type="PRINTS" id="PR00106">
    <property type="entry name" value="DNAPOLB"/>
</dbReference>
<dbReference type="PANTHER" id="PTHR45812:SF1">
    <property type="entry name" value="DNA POLYMERASE ZETA CATALYTIC SUBUNIT"/>
    <property type="match status" value="1"/>
</dbReference>
<dbReference type="GO" id="GO:0016035">
    <property type="term" value="C:zeta DNA polymerase complex"/>
    <property type="evidence" value="ECO:0007669"/>
    <property type="project" value="InterPro"/>
</dbReference>
<dbReference type="FunFam" id="1.10.132.60:FF:000007">
    <property type="entry name" value="DNA polymerase"/>
    <property type="match status" value="1"/>
</dbReference>
<keyword evidence="3 7" id="KW-0548">Nucleotidyltransferase</keyword>
<feature type="domain" description="DNA-directed DNA polymerase family B multifunctional" evidence="9">
    <location>
        <begin position="313"/>
        <end position="773"/>
    </location>
</feature>
<dbReference type="CDD" id="cd05534">
    <property type="entry name" value="POLBc_zeta"/>
    <property type="match status" value="1"/>
</dbReference>
<dbReference type="EMBL" id="JANBUM010000043">
    <property type="protein sequence ID" value="KAJ2786820.1"/>
    <property type="molecule type" value="Genomic_DNA"/>
</dbReference>
<dbReference type="AlphaFoldDB" id="A0A9W8HQM8"/>
<dbReference type="InterPro" id="IPR006172">
    <property type="entry name" value="DNA-dir_DNA_pol_B"/>
</dbReference>
<dbReference type="InterPro" id="IPR030559">
    <property type="entry name" value="PolZ_Rev3"/>
</dbReference>
<dbReference type="Gene3D" id="1.10.132.60">
    <property type="entry name" value="DNA polymerase family B, C-terminal domain"/>
    <property type="match status" value="1"/>
</dbReference>
<reference evidence="11" key="1">
    <citation type="submission" date="2022-07" db="EMBL/GenBank/DDBJ databases">
        <title>Phylogenomic reconstructions and comparative analyses of Kickxellomycotina fungi.</title>
        <authorList>
            <person name="Reynolds N.K."/>
            <person name="Stajich J.E."/>
            <person name="Barry K."/>
            <person name="Grigoriev I.V."/>
            <person name="Crous P."/>
            <person name="Smith M.E."/>
        </authorList>
    </citation>
    <scope>NUCLEOTIDE SEQUENCE</scope>
    <source>
        <strain evidence="11">BCRC 34489</strain>
    </source>
</reference>
<dbReference type="InterPro" id="IPR042087">
    <property type="entry name" value="DNA_pol_B_thumb"/>
</dbReference>
<accession>A0A9W8HQM8</accession>
<evidence type="ECO:0000313" key="12">
    <source>
        <dbReference type="Proteomes" id="UP001140172"/>
    </source>
</evidence>
<dbReference type="InterPro" id="IPR043502">
    <property type="entry name" value="DNA/RNA_pol_sf"/>
</dbReference>
<organism evidence="11 12">
    <name type="scientific">Coemansia interrupta</name>
    <dbReference type="NCBI Taxonomy" id="1126814"/>
    <lineage>
        <taxon>Eukaryota</taxon>
        <taxon>Fungi</taxon>
        <taxon>Fungi incertae sedis</taxon>
        <taxon>Zoopagomycota</taxon>
        <taxon>Kickxellomycotina</taxon>
        <taxon>Kickxellomycetes</taxon>
        <taxon>Kickxellales</taxon>
        <taxon>Kickxellaceae</taxon>
        <taxon>Coemansia</taxon>
    </lineage>
</organism>
<sequence>RASCPASVAPTPAKRRQRDQTDIKWGAVLGAMPSPTPVSDIRSFKNAAAVVRQHRISDKTTILSQVSLEIVPSCRANMVPDPKVDGIICAVACFLSDTSSADCSQELELITVVWTCVGPMRLSRLGLPSDTQHIHCDDELTLINKLILWIRELDPDVICGYEIHSGSWGYAIDRAEHAYGMQLADEISRVHTKPQYRNPAANGASTSDSNSWSYRKGAAVSVVGRHMINIWRLMRGEFSLASYTFENIVRHVLGETSPHYSPDHIASWLESGSAVKRIRGLRYIIYRAKAAIRILDRTGVITRAAELAKVIGIDFNAVLTRGSQFRVESLMARIAHPEQFILPSPSREQVAQQRAAECLPLVLEPQSSYYTDPVVVLDFQSLYPSVMIAYNYCYSTCLGSLEDIASGPEVSGAHDHSRHRLGFSSIDLPPGLLNALKEHITVSPNGVAFVKPSVRRGLLGRMLQELLESRIMIKDAMKRWGGDNAVLYKKLDAWQLGLKLIANVTYGYAGASFSGRMPCVDIADAIVQTGRETLEGAIRFIHSKHAQWGARVVYGDTDSMFIHLPGRSRESAFRIGQEIAEAITRMNPAPVKLKFEKVYQPCVLLSKKRYAGWMFTSPEQTEPLLDAKGLELVRRDGCLATQRVLEGTMDVLFRTNDLSLVKSYVTGEITRILRGELSLQEFIIAKEVRLGTYSGRVLPAHAKVAADAMEENIRSEPQYGERVPYVVISDGRSSRLTDQVVRPQLLLQNSDMRLNYRYYVDKQVIPALDRLLSLVGVDVRVWIAGMPRRLRGSIYDTAVDIQSDSDSDGGGTDGHEIDLEQGNINTRGPVAGVYNSRQSRRTLDHFYSRYTCLLCKQAVALQSHSRSTKDANTKEPRICEECSAEKAVLAATIGVIQADISRELRSVLDKCVACVGESRAHALSAADACDSLDCPTMFQRITVGRRHAVWSRVSLHHDNIGVSINE</sequence>
<keyword evidence="5 7" id="KW-0239">DNA-directed DNA polymerase</keyword>
<comment type="caution">
    <text evidence="11">The sequence shown here is derived from an EMBL/GenBank/DDBJ whole genome shotgun (WGS) entry which is preliminary data.</text>
</comment>
<dbReference type="Proteomes" id="UP001140172">
    <property type="component" value="Unassembled WGS sequence"/>
</dbReference>
<evidence type="ECO:0000313" key="11">
    <source>
        <dbReference type="EMBL" id="KAJ2786820.1"/>
    </source>
</evidence>
<dbReference type="GO" id="GO:0006260">
    <property type="term" value="P:DNA replication"/>
    <property type="evidence" value="ECO:0007669"/>
    <property type="project" value="UniProtKB-KW"/>
</dbReference>
<evidence type="ECO:0000256" key="8">
    <source>
        <dbReference type="SAM" id="MobiDB-lite"/>
    </source>
</evidence>
<evidence type="ECO:0000256" key="5">
    <source>
        <dbReference type="ARBA" id="ARBA00022932"/>
    </source>
</evidence>
<dbReference type="OrthoDB" id="2414538at2759"/>
<evidence type="ECO:0000259" key="9">
    <source>
        <dbReference type="Pfam" id="PF00136"/>
    </source>
</evidence>
<dbReference type="CDD" id="cd05778">
    <property type="entry name" value="DNA_polB_zeta_exo"/>
    <property type="match status" value="1"/>
</dbReference>
<proteinExistence type="inferred from homology"/>
<keyword evidence="12" id="KW-1185">Reference proteome</keyword>
<dbReference type="SMART" id="SM00486">
    <property type="entry name" value="POLBc"/>
    <property type="match status" value="1"/>
</dbReference>
<dbReference type="Gene3D" id="1.10.287.690">
    <property type="entry name" value="Helix hairpin bin"/>
    <property type="match status" value="1"/>
</dbReference>
<dbReference type="GO" id="GO:0003677">
    <property type="term" value="F:DNA binding"/>
    <property type="evidence" value="ECO:0007669"/>
    <property type="project" value="UniProtKB-KW"/>
</dbReference>
<dbReference type="Pfam" id="PF03104">
    <property type="entry name" value="DNA_pol_B_exo1"/>
    <property type="match status" value="1"/>
</dbReference>
<dbReference type="InterPro" id="IPR023211">
    <property type="entry name" value="DNA_pol_palm_dom_sf"/>
</dbReference>
<evidence type="ECO:0000256" key="1">
    <source>
        <dbReference type="ARBA" id="ARBA00005755"/>
    </source>
</evidence>
<dbReference type="Pfam" id="PF00136">
    <property type="entry name" value="DNA_pol_B"/>
    <property type="match status" value="1"/>
</dbReference>
<dbReference type="GO" id="GO:0003887">
    <property type="term" value="F:DNA-directed DNA polymerase activity"/>
    <property type="evidence" value="ECO:0007669"/>
    <property type="project" value="UniProtKB-KW"/>
</dbReference>
<feature type="domain" description="DNA-directed DNA polymerase family B exonuclease" evidence="10">
    <location>
        <begin position="72"/>
        <end position="247"/>
    </location>
</feature>
<evidence type="ECO:0000256" key="7">
    <source>
        <dbReference type="RuleBase" id="RU000442"/>
    </source>
</evidence>
<dbReference type="PROSITE" id="PS00116">
    <property type="entry name" value="DNA_POLYMERASE_B"/>
    <property type="match status" value="1"/>
</dbReference>
<dbReference type="EC" id="2.7.7.7" evidence="7"/>
<dbReference type="InterPro" id="IPR017964">
    <property type="entry name" value="DNA-dir_DNA_pol_B_CS"/>
</dbReference>
<comment type="catalytic activity">
    <reaction evidence="7">
        <text>DNA(n) + a 2'-deoxyribonucleoside 5'-triphosphate = DNA(n+1) + diphosphate</text>
        <dbReference type="Rhea" id="RHEA:22508"/>
        <dbReference type="Rhea" id="RHEA-COMP:17339"/>
        <dbReference type="Rhea" id="RHEA-COMP:17340"/>
        <dbReference type="ChEBI" id="CHEBI:33019"/>
        <dbReference type="ChEBI" id="CHEBI:61560"/>
        <dbReference type="ChEBI" id="CHEBI:173112"/>
        <dbReference type="EC" id="2.7.7.7"/>
    </reaction>
</comment>
<feature type="non-terminal residue" evidence="11">
    <location>
        <position position="1"/>
    </location>
</feature>
<keyword evidence="4" id="KW-0227">DNA damage</keyword>
<keyword evidence="7" id="KW-0235">DNA replication</keyword>
<dbReference type="InterPro" id="IPR012337">
    <property type="entry name" value="RNaseH-like_sf"/>
</dbReference>
<protein>
    <recommendedName>
        <fullName evidence="7">DNA polymerase</fullName>
        <ecNumber evidence="7">2.7.7.7</ecNumber>
    </recommendedName>
</protein>
<gene>
    <name evidence="11" type="primary">REV3</name>
    <name evidence="11" type="ORF">GGI15_001231</name>
</gene>
<name>A0A9W8HQM8_9FUNG</name>
<dbReference type="InterPro" id="IPR036397">
    <property type="entry name" value="RNaseH_sf"/>
</dbReference>
<dbReference type="PANTHER" id="PTHR45812">
    <property type="entry name" value="DNA POLYMERASE ZETA CATALYTIC SUBUNIT"/>
    <property type="match status" value="1"/>
</dbReference>
<keyword evidence="6" id="KW-0234">DNA repair</keyword>
<evidence type="ECO:0000256" key="2">
    <source>
        <dbReference type="ARBA" id="ARBA00022679"/>
    </source>
</evidence>
<comment type="similarity">
    <text evidence="1 7">Belongs to the DNA polymerase type-B family.</text>
</comment>
<evidence type="ECO:0000256" key="4">
    <source>
        <dbReference type="ARBA" id="ARBA00022763"/>
    </source>
</evidence>
<keyword evidence="7" id="KW-0238">DNA-binding</keyword>
<evidence type="ECO:0000256" key="3">
    <source>
        <dbReference type="ARBA" id="ARBA00022695"/>
    </source>
</evidence>
<dbReference type="Gene3D" id="3.30.420.10">
    <property type="entry name" value="Ribonuclease H-like superfamily/Ribonuclease H"/>
    <property type="match status" value="1"/>
</dbReference>
<keyword evidence="2 7" id="KW-0808">Transferase</keyword>
<dbReference type="InterPro" id="IPR006133">
    <property type="entry name" value="DNA-dir_DNA_pol_B_exonuc"/>
</dbReference>